<dbReference type="Proteomes" id="UP000290287">
    <property type="component" value="Unassembled WGS sequence"/>
</dbReference>
<dbReference type="Gene3D" id="1.20.1290.10">
    <property type="entry name" value="AhpD-like"/>
    <property type="match status" value="1"/>
</dbReference>
<dbReference type="InterPro" id="IPR029032">
    <property type="entry name" value="AhpD-like"/>
</dbReference>
<dbReference type="PANTHER" id="PTHR34846">
    <property type="entry name" value="4-CARBOXYMUCONOLACTONE DECARBOXYLASE FAMILY PROTEIN (AFU_ORTHOLOGUE AFUA_6G11590)"/>
    <property type="match status" value="1"/>
</dbReference>
<dbReference type="RefSeq" id="WP_129124371.1">
    <property type="nucleotide sequence ID" value="NZ_PEIB01000058.1"/>
</dbReference>
<evidence type="ECO:0000313" key="1">
    <source>
        <dbReference type="EMBL" id="RXJ69055.1"/>
    </source>
</evidence>
<organism evidence="1 2">
    <name type="scientific">Veronia nyctiphanis</name>
    <dbReference type="NCBI Taxonomy" id="1278244"/>
    <lineage>
        <taxon>Bacteria</taxon>
        <taxon>Pseudomonadati</taxon>
        <taxon>Pseudomonadota</taxon>
        <taxon>Gammaproteobacteria</taxon>
        <taxon>Vibrionales</taxon>
        <taxon>Vibrionaceae</taxon>
        <taxon>Veronia</taxon>
    </lineage>
</organism>
<dbReference type="EMBL" id="PEIB01000058">
    <property type="protein sequence ID" value="RXJ69055.1"/>
    <property type="molecule type" value="Genomic_DNA"/>
</dbReference>
<reference evidence="1 2" key="1">
    <citation type="submission" date="2017-10" db="EMBL/GenBank/DDBJ databases">
        <title>Nyctiphanis sp. nov., isolated from the stomach of the euphausiid Nyctiphanes simplex (Hansen, 1911) in the Gulf of California.</title>
        <authorList>
            <person name="Gomez-Gil B."/>
            <person name="Aguilar-Mendez M."/>
            <person name="Lopez-Cortes A."/>
            <person name="Gomez-Gutierrez J."/>
            <person name="Roque A."/>
            <person name="Lang E."/>
            <person name="Gonzalez-Castillo A."/>
        </authorList>
    </citation>
    <scope>NUCLEOTIDE SEQUENCE [LARGE SCALE GENOMIC DNA]</scope>
    <source>
        <strain evidence="1 2">CAIM 600</strain>
    </source>
</reference>
<dbReference type="AlphaFoldDB" id="A0A4Q0YFU5"/>
<dbReference type="SUPFAM" id="SSF69118">
    <property type="entry name" value="AhpD-like"/>
    <property type="match status" value="1"/>
</dbReference>
<accession>A0A4Q0YFU5</accession>
<dbReference type="PANTHER" id="PTHR34846:SF5">
    <property type="entry name" value="CARBOXYMUCONOLACTONE DECARBOXYLASE-LIKE DOMAIN-CONTAINING PROTEIN"/>
    <property type="match status" value="1"/>
</dbReference>
<proteinExistence type="predicted"/>
<protein>
    <submittedName>
        <fullName evidence="1">Carboxymuconolactone decarboxylase</fullName>
    </submittedName>
</protein>
<evidence type="ECO:0000313" key="2">
    <source>
        <dbReference type="Proteomes" id="UP000290287"/>
    </source>
</evidence>
<name>A0A4Q0YFU5_9GAMM</name>
<dbReference type="OrthoDB" id="4704294at2"/>
<gene>
    <name evidence="1" type="ORF">CS022_23985</name>
</gene>
<keyword evidence="2" id="KW-1185">Reference proteome</keyword>
<sequence length="181" mass="20384">MINENFAPIPDTAWPAEITSLKEGFAGKLNVYRVMAHHPRLLESWTHLRDHVVVKNSLGAQWSEIIILRSGVNLKSDYEWSHHVSRARICGLSDSRILSIKGNKAKMVEEDNVLCSAVDELFQSKKLSELTKARLRALVGDAGMLDVIATVGFYSTLGYILNSFDTPIDNYIQNEMERNPL</sequence>
<comment type="caution">
    <text evidence="1">The sequence shown here is derived from an EMBL/GenBank/DDBJ whole genome shotgun (WGS) entry which is preliminary data.</text>
</comment>